<dbReference type="Proteomes" id="UP001301769">
    <property type="component" value="Unassembled WGS sequence"/>
</dbReference>
<gene>
    <name evidence="2" type="ORF">QBC37DRAFT_313340</name>
</gene>
<reference evidence="2" key="1">
    <citation type="journal article" date="2023" name="Mol. Phylogenet. Evol.">
        <title>Genome-scale phylogeny and comparative genomics of the fungal order Sordariales.</title>
        <authorList>
            <person name="Hensen N."/>
            <person name="Bonometti L."/>
            <person name="Westerberg I."/>
            <person name="Brannstrom I.O."/>
            <person name="Guillou S."/>
            <person name="Cros-Aarteil S."/>
            <person name="Calhoun S."/>
            <person name="Haridas S."/>
            <person name="Kuo A."/>
            <person name="Mondo S."/>
            <person name="Pangilinan J."/>
            <person name="Riley R."/>
            <person name="LaButti K."/>
            <person name="Andreopoulos B."/>
            <person name="Lipzen A."/>
            <person name="Chen C."/>
            <person name="Yan M."/>
            <person name="Daum C."/>
            <person name="Ng V."/>
            <person name="Clum A."/>
            <person name="Steindorff A."/>
            <person name="Ohm R.A."/>
            <person name="Martin F."/>
            <person name="Silar P."/>
            <person name="Natvig D.O."/>
            <person name="Lalanne C."/>
            <person name="Gautier V."/>
            <person name="Ament-Velasquez S.L."/>
            <person name="Kruys A."/>
            <person name="Hutchinson M.I."/>
            <person name="Powell A.J."/>
            <person name="Barry K."/>
            <person name="Miller A.N."/>
            <person name="Grigoriev I.V."/>
            <person name="Debuchy R."/>
            <person name="Gladieux P."/>
            <person name="Hiltunen Thoren M."/>
            <person name="Johannesson H."/>
        </authorList>
    </citation>
    <scope>NUCLEOTIDE SEQUENCE</scope>
    <source>
        <strain evidence="2">PSN293</strain>
    </source>
</reference>
<dbReference type="AlphaFoldDB" id="A0AAN7B8N5"/>
<feature type="transmembrane region" description="Helical" evidence="1">
    <location>
        <begin position="230"/>
        <end position="253"/>
    </location>
</feature>
<name>A0AAN7B8N5_9PEZI</name>
<feature type="transmembrane region" description="Helical" evidence="1">
    <location>
        <begin position="298"/>
        <end position="316"/>
    </location>
</feature>
<sequence length="324" mass="35652">MTTIAPRGFNLKEWLESPYISPNGSTSHGTITPIPAQIQCYALPYGLIGFISHLLTYLTMYLLSRGRDPLLPWRFLRYKVYNLILSSLGLIITIVLTILTMVRCRNGWQLLLVATWKLTFSLTLSIMALHAATLIDWGRIKRINGAIRRTREGVTISDSRKNGSKIGIITMPMGGNESRAGLIHEKDKVTGLFSKIMVWSPLLAVGGVVGFIGIASLVKGSIGHNTELKIITYVFAAAAGVVTVATMICAMVVYPDQRCLVSNIFGSFLFGGMCCLVVLTVLFALYSDWVLGALADDLTGVPSQDVLVFYLIYFLAKRLPMFSM</sequence>
<evidence type="ECO:0000313" key="2">
    <source>
        <dbReference type="EMBL" id="KAK4214913.1"/>
    </source>
</evidence>
<evidence type="ECO:0000256" key="1">
    <source>
        <dbReference type="SAM" id="Phobius"/>
    </source>
</evidence>
<comment type="caution">
    <text evidence="2">The sequence shown here is derived from an EMBL/GenBank/DDBJ whole genome shotgun (WGS) entry which is preliminary data.</text>
</comment>
<feature type="transmembrane region" description="Helical" evidence="1">
    <location>
        <begin position="108"/>
        <end position="132"/>
    </location>
</feature>
<keyword evidence="1" id="KW-0472">Membrane</keyword>
<feature type="transmembrane region" description="Helical" evidence="1">
    <location>
        <begin position="42"/>
        <end position="63"/>
    </location>
</feature>
<organism evidence="2 3">
    <name type="scientific">Rhypophila decipiens</name>
    <dbReference type="NCBI Taxonomy" id="261697"/>
    <lineage>
        <taxon>Eukaryota</taxon>
        <taxon>Fungi</taxon>
        <taxon>Dikarya</taxon>
        <taxon>Ascomycota</taxon>
        <taxon>Pezizomycotina</taxon>
        <taxon>Sordariomycetes</taxon>
        <taxon>Sordariomycetidae</taxon>
        <taxon>Sordariales</taxon>
        <taxon>Naviculisporaceae</taxon>
        <taxon>Rhypophila</taxon>
    </lineage>
</organism>
<evidence type="ECO:0000313" key="3">
    <source>
        <dbReference type="Proteomes" id="UP001301769"/>
    </source>
</evidence>
<keyword evidence="1" id="KW-1133">Transmembrane helix</keyword>
<accession>A0AAN7B8N5</accession>
<protein>
    <submittedName>
        <fullName evidence="2">Uncharacterized protein</fullName>
    </submittedName>
</protein>
<proteinExistence type="predicted"/>
<feature type="transmembrane region" description="Helical" evidence="1">
    <location>
        <begin position="196"/>
        <end position="218"/>
    </location>
</feature>
<feature type="transmembrane region" description="Helical" evidence="1">
    <location>
        <begin position="265"/>
        <end position="286"/>
    </location>
</feature>
<keyword evidence="3" id="KW-1185">Reference proteome</keyword>
<dbReference type="EMBL" id="MU858086">
    <property type="protein sequence ID" value="KAK4214913.1"/>
    <property type="molecule type" value="Genomic_DNA"/>
</dbReference>
<feature type="transmembrane region" description="Helical" evidence="1">
    <location>
        <begin position="83"/>
        <end position="102"/>
    </location>
</feature>
<keyword evidence="1" id="KW-0812">Transmembrane</keyword>
<reference evidence="2" key="2">
    <citation type="submission" date="2023-05" db="EMBL/GenBank/DDBJ databases">
        <authorList>
            <consortium name="Lawrence Berkeley National Laboratory"/>
            <person name="Steindorff A."/>
            <person name="Hensen N."/>
            <person name="Bonometti L."/>
            <person name="Westerberg I."/>
            <person name="Brannstrom I.O."/>
            <person name="Guillou S."/>
            <person name="Cros-Aarteil S."/>
            <person name="Calhoun S."/>
            <person name="Haridas S."/>
            <person name="Kuo A."/>
            <person name="Mondo S."/>
            <person name="Pangilinan J."/>
            <person name="Riley R."/>
            <person name="Labutti K."/>
            <person name="Andreopoulos B."/>
            <person name="Lipzen A."/>
            <person name="Chen C."/>
            <person name="Yanf M."/>
            <person name="Daum C."/>
            <person name="Ng V."/>
            <person name="Clum A."/>
            <person name="Ohm R."/>
            <person name="Martin F."/>
            <person name="Silar P."/>
            <person name="Natvig D."/>
            <person name="Lalanne C."/>
            <person name="Gautier V."/>
            <person name="Ament-Velasquez S.L."/>
            <person name="Kruys A."/>
            <person name="Hutchinson M.I."/>
            <person name="Powell A.J."/>
            <person name="Barry K."/>
            <person name="Miller A.N."/>
            <person name="Grigoriev I.V."/>
            <person name="Debuchy R."/>
            <person name="Gladieux P."/>
            <person name="Thoren M.H."/>
            <person name="Johannesson H."/>
        </authorList>
    </citation>
    <scope>NUCLEOTIDE SEQUENCE</scope>
    <source>
        <strain evidence="2">PSN293</strain>
    </source>
</reference>